<accession>A0A5D2E8I7</accession>
<evidence type="ECO:0000313" key="3">
    <source>
        <dbReference type="Proteomes" id="UP000323506"/>
    </source>
</evidence>
<gene>
    <name evidence="2" type="ORF">ES288_A12G111800v1</name>
</gene>
<dbReference type="Proteomes" id="UP000323506">
    <property type="component" value="Chromosome A12"/>
</dbReference>
<dbReference type="EMBL" id="CM017699">
    <property type="protein sequence ID" value="TYG89590.1"/>
    <property type="molecule type" value="Genomic_DNA"/>
</dbReference>
<evidence type="ECO:0000256" key="1">
    <source>
        <dbReference type="SAM" id="Phobius"/>
    </source>
</evidence>
<keyword evidence="3" id="KW-1185">Reference proteome</keyword>
<protein>
    <submittedName>
        <fullName evidence="2">Uncharacterized protein</fullName>
    </submittedName>
</protein>
<keyword evidence="1" id="KW-1133">Transmembrane helix</keyword>
<dbReference type="AlphaFoldDB" id="A0A5D2E8I7"/>
<keyword evidence="1" id="KW-0472">Membrane</keyword>
<evidence type="ECO:0000313" key="2">
    <source>
        <dbReference type="EMBL" id="TYG89590.1"/>
    </source>
</evidence>
<keyword evidence="1" id="KW-0812">Transmembrane</keyword>
<reference evidence="2 3" key="1">
    <citation type="submission" date="2019-06" db="EMBL/GenBank/DDBJ databases">
        <title>WGS assembly of Gossypium darwinii.</title>
        <authorList>
            <person name="Chen Z.J."/>
            <person name="Sreedasyam A."/>
            <person name="Ando A."/>
            <person name="Song Q."/>
            <person name="De L."/>
            <person name="Hulse-Kemp A."/>
            <person name="Ding M."/>
            <person name="Ye W."/>
            <person name="Kirkbride R."/>
            <person name="Jenkins J."/>
            <person name="Plott C."/>
            <person name="Lovell J."/>
            <person name="Lin Y.-M."/>
            <person name="Vaughn R."/>
            <person name="Liu B."/>
            <person name="Li W."/>
            <person name="Simpson S."/>
            <person name="Scheffler B."/>
            <person name="Saski C."/>
            <person name="Grover C."/>
            <person name="Hu G."/>
            <person name="Conover J."/>
            <person name="Carlson J."/>
            <person name="Shu S."/>
            <person name="Boston L."/>
            <person name="Williams M."/>
            <person name="Peterson D."/>
            <person name="Mcgee K."/>
            <person name="Jones D."/>
            <person name="Wendel J."/>
            <person name="Stelly D."/>
            <person name="Grimwood J."/>
            <person name="Schmutz J."/>
        </authorList>
    </citation>
    <scope>NUCLEOTIDE SEQUENCE [LARGE SCALE GENOMIC DNA]</scope>
    <source>
        <strain evidence="2">1808015.09</strain>
    </source>
</reference>
<name>A0A5D2E8I7_GOSDA</name>
<organism evidence="2 3">
    <name type="scientific">Gossypium darwinii</name>
    <name type="common">Darwin's cotton</name>
    <name type="synonym">Gossypium barbadense var. darwinii</name>
    <dbReference type="NCBI Taxonomy" id="34276"/>
    <lineage>
        <taxon>Eukaryota</taxon>
        <taxon>Viridiplantae</taxon>
        <taxon>Streptophyta</taxon>
        <taxon>Embryophyta</taxon>
        <taxon>Tracheophyta</taxon>
        <taxon>Spermatophyta</taxon>
        <taxon>Magnoliopsida</taxon>
        <taxon>eudicotyledons</taxon>
        <taxon>Gunneridae</taxon>
        <taxon>Pentapetalae</taxon>
        <taxon>rosids</taxon>
        <taxon>malvids</taxon>
        <taxon>Malvales</taxon>
        <taxon>Malvaceae</taxon>
        <taxon>Malvoideae</taxon>
        <taxon>Gossypium</taxon>
    </lineage>
</organism>
<feature type="transmembrane region" description="Helical" evidence="1">
    <location>
        <begin position="147"/>
        <end position="170"/>
    </location>
</feature>
<sequence>MMRRHSLRTTGVRKSSLRIISLPSGLNSNSKTRGRIFLCAPRSNGGKVLRRPRPPLFPTDSRPNSRVTNSYRRENGWVLPKLQVLGMGMIDPSHPVHRTICGESWVWARVGSFMASLKIEARRERKRNWTIRISLNPAATENYGSRLVYLFFTLFFHPIYATISSINTLLNLHSEQM</sequence>
<proteinExistence type="predicted"/>